<sequence>MSILVAGSLAYDYIMNFPDSFKNHILPEYIHILNVSFIVDRLQKNLGGTAGNIAYTMKLLGADPLILSPIGSDAQDYIGHCTRHGISTKYIKKHSDLLTASAHITTDKDDNQITAFYPGALVDDSVTVADITEHIELAILSPTKKEVTLKHAKECAERAIPIVFDPGQQVTAFTPQELMRTIGQAKYLVGNDYEIKLLEEKTGWNTEEMLHHVEVVIITFGEKGSAVITKAGREDITSCPVLSVEDPTGAGDAYRAGFFAALTQGKSLRVCGQVGSVAASFAIEHYGTQKHAFT</sequence>
<evidence type="ECO:0000313" key="5">
    <source>
        <dbReference type="Proteomes" id="UP000176282"/>
    </source>
</evidence>
<keyword evidence="2" id="KW-0418">Kinase</keyword>
<dbReference type="STRING" id="1798680.A3J66_01735"/>
<dbReference type="EMBL" id="MFQB01000015">
    <property type="protein sequence ID" value="OGH68476.1"/>
    <property type="molecule type" value="Genomic_DNA"/>
</dbReference>
<organism evidence="4 5">
    <name type="scientific">Candidatus Magasanikbacteria bacterium RIFCSPHIGHO2_02_FULL_47_14</name>
    <dbReference type="NCBI Taxonomy" id="1798680"/>
    <lineage>
        <taxon>Bacteria</taxon>
        <taxon>Candidatus Magasanikiibacteriota</taxon>
    </lineage>
</organism>
<dbReference type="PANTHER" id="PTHR10584">
    <property type="entry name" value="SUGAR KINASE"/>
    <property type="match status" value="1"/>
</dbReference>
<gene>
    <name evidence="4" type="ORF">A3J66_01735</name>
</gene>
<dbReference type="InterPro" id="IPR029056">
    <property type="entry name" value="Ribokinase-like"/>
</dbReference>
<protein>
    <recommendedName>
        <fullName evidence="3">Carbohydrate kinase PfkB domain-containing protein</fullName>
    </recommendedName>
</protein>
<evidence type="ECO:0000313" key="4">
    <source>
        <dbReference type="EMBL" id="OGH68476.1"/>
    </source>
</evidence>
<dbReference type="GO" id="GO:0016301">
    <property type="term" value="F:kinase activity"/>
    <property type="evidence" value="ECO:0007669"/>
    <property type="project" value="UniProtKB-KW"/>
</dbReference>
<dbReference type="CDD" id="cd01942">
    <property type="entry name" value="ribokinase_group_A"/>
    <property type="match status" value="1"/>
</dbReference>
<evidence type="ECO:0000259" key="3">
    <source>
        <dbReference type="Pfam" id="PF00294"/>
    </source>
</evidence>
<feature type="non-terminal residue" evidence="4">
    <location>
        <position position="294"/>
    </location>
</feature>
<dbReference type="Proteomes" id="UP000176282">
    <property type="component" value="Unassembled WGS sequence"/>
</dbReference>
<evidence type="ECO:0000256" key="2">
    <source>
        <dbReference type="ARBA" id="ARBA00022777"/>
    </source>
</evidence>
<reference evidence="4 5" key="1">
    <citation type="journal article" date="2016" name="Nat. Commun.">
        <title>Thousands of microbial genomes shed light on interconnected biogeochemical processes in an aquifer system.</title>
        <authorList>
            <person name="Anantharaman K."/>
            <person name="Brown C.T."/>
            <person name="Hug L.A."/>
            <person name="Sharon I."/>
            <person name="Castelle C.J."/>
            <person name="Probst A.J."/>
            <person name="Thomas B.C."/>
            <person name="Singh A."/>
            <person name="Wilkins M.J."/>
            <person name="Karaoz U."/>
            <person name="Brodie E.L."/>
            <person name="Williams K.H."/>
            <person name="Hubbard S.S."/>
            <person name="Banfield J.F."/>
        </authorList>
    </citation>
    <scope>NUCLEOTIDE SEQUENCE [LARGE SCALE GENOMIC DNA]</scope>
</reference>
<dbReference type="Gene3D" id="3.40.1190.20">
    <property type="match status" value="1"/>
</dbReference>
<dbReference type="Pfam" id="PF00294">
    <property type="entry name" value="PfkB"/>
    <property type="match status" value="1"/>
</dbReference>
<dbReference type="PANTHER" id="PTHR10584:SF166">
    <property type="entry name" value="RIBOKINASE"/>
    <property type="match status" value="1"/>
</dbReference>
<dbReference type="InterPro" id="IPR002173">
    <property type="entry name" value="Carboh/pur_kinase_PfkB_CS"/>
</dbReference>
<comment type="caution">
    <text evidence="4">The sequence shown here is derived from an EMBL/GenBank/DDBJ whole genome shotgun (WGS) entry which is preliminary data.</text>
</comment>
<dbReference type="AlphaFoldDB" id="A0A1F6MA18"/>
<dbReference type="PROSITE" id="PS00583">
    <property type="entry name" value="PFKB_KINASES_1"/>
    <property type="match status" value="1"/>
</dbReference>
<name>A0A1F6MA18_9BACT</name>
<accession>A0A1F6MA18</accession>
<evidence type="ECO:0000256" key="1">
    <source>
        <dbReference type="ARBA" id="ARBA00022679"/>
    </source>
</evidence>
<proteinExistence type="predicted"/>
<dbReference type="SUPFAM" id="SSF53613">
    <property type="entry name" value="Ribokinase-like"/>
    <property type="match status" value="1"/>
</dbReference>
<dbReference type="InterPro" id="IPR011611">
    <property type="entry name" value="PfkB_dom"/>
</dbReference>
<feature type="domain" description="Carbohydrate kinase PfkB" evidence="3">
    <location>
        <begin position="34"/>
        <end position="290"/>
    </location>
</feature>
<keyword evidence="1" id="KW-0808">Transferase</keyword>